<keyword evidence="2" id="KW-1185">Reference proteome</keyword>
<accession>A0A392P6V4</accession>
<proteinExistence type="predicted"/>
<feature type="non-terminal residue" evidence="1">
    <location>
        <position position="1"/>
    </location>
</feature>
<organism evidence="1 2">
    <name type="scientific">Trifolium medium</name>
    <dbReference type="NCBI Taxonomy" id="97028"/>
    <lineage>
        <taxon>Eukaryota</taxon>
        <taxon>Viridiplantae</taxon>
        <taxon>Streptophyta</taxon>
        <taxon>Embryophyta</taxon>
        <taxon>Tracheophyta</taxon>
        <taxon>Spermatophyta</taxon>
        <taxon>Magnoliopsida</taxon>
        <taxon>eudicotyledons</taxon>
        <taxon>Gunneridae</taxon>
        <taxon>Pentapetalae</taxon>
        <taxon>rosids</taxon>
        <taxon>fabids</taxon>
        <taxon>Fabales</taxon>
        <taxon>Fabaceae</taxon>
        <taxon>Papilionoideae</taxon>
        <taxon>50 kb inversion clade</taxon>
        <taxon>NPAAA clade</taxon>
        <taxon>Hologalegina</taxon>
        <taxon>IRL clade</taxon>
        <taxon>Trifolieae</taxon>
        <taxon>Trifolium</taxon>
    </lineage>
</organism>
<reference evidence="1 2" key="1">
    <citation type="journal article" date="2018" name="Front. Plant Sci.">
        <title>Red Clover (Trifolium pratense) and Zigzag Clover (T. medium) - A Picture of Genomic Similarities and Differences.</title>
        <authorList>
            <person name="Dluhosova J."/>
            <person name="Istvanek J."/>
            <person name="Nedelnik J."/>
            <person name="Repkova J."/>
        </authorList>
    </citation>
    <scope>NUCLEOTIDE SEQUENCE [LARGE SCALE GENOMIC DNA]</scope>
    <source>
        <strain evidence="2">cv. 10/8</strain>
        <tissue evidence="1">Leaf</tissue>
    </source>
</reference>
<evidence type="ECO:0000313" key="1">
    <source>
        <dbReference type="EMBL" id="MCI06966.1"/>
    </source>
</evidence>
<name>A0A392P6V4_9FABA</name>
<sequence>TPKLLQAVALPHPNGKRKDTINLTVLIAPRETKHLPPIPYVIMTAFNSPHTWHKQAKRLSLHIPSNRPRVCEGIFAAPNVEASSTRRARLLTNKHQNMRSYCRAELAKTLLKVSSSSRAKVYAFLMKTSST</sequence>
<protein>
    <submittedName>
        <fullName evidence="1">Uncharacterized protein</fullName>
    </submittedName>
</protein>
<dbReference type="AlphaFoldDB" id="A0A392P6V4"/>
<evidence type="ECO:0000313" key="2">
    <source>
        <dbReference type="Proteomes" id="UP000265520"/>
    </source>
</evidence>
<comment type="caution">
    <text evidence="1">The sequence shown here is derived from an EMBL/GenBank/DDBJ whole genome shotgun (WGS) entry which is preliminary data.</text>
</comment>
<dbReference type="Proteomes" id="UP000265520">
    <property type="component" value="Unassembled WGS sequence"/>
</dbReference>
<dbReference type="EMBL" id="LXQA010063695">
    <property type="protein sequence ID" value="MCI06966.1"/>
    <property type="molecule type" value="Genomic_DNA"/>
</dbReference>